<organism evidence="2 3">
    <name type="scientific">Leptidea sinapis</name>
    <dbReference type="NCBI Taxonomy" id="189913"/>
    <lineage>
        <taxon>Eukaryota</taxon>
        <taxon>Metazoa</taxon>
        <taxon>Ecdysozoa</taxon>
        <taxon>Arthropoda</taxon>
        <taxon>Hexapoda</taxon>
        <taxon>Insecta</taxon>
        <taxon>Pterygota</taxon>
        <taxon>Neoptera</taxon>
        <taxon>Endopterygota</taxon>
        <taxon>Lepidoptera</taxon>
        <taxon>Glossata</taxon>
        <taxon>Ditrysia</taxon>
        <taxon>Papilionoidea</taxon>
        <taxon>Pieridae</taxon>
        <taxon>Dismorphiinae</taxon>
        <taxon>Leptidea</taxon>
    </lineage>
</organism>
<dbReference type="InterPro" id="IPR011990">
    <property type="entry name" value="TPR-like_helical_dom_sf"/>
</dbReference>
<dbReference type="PANTHER" id="PTHR44200:SF1">
    <property type="entry name" value="DNAJ HOMOLOG SUBFAMILY C MEMBER 7"/>
    <property type="match status" value="1"/>
</dbReference>
<feature type="repeat" description="TPR" evidence="1">
    <location>
        <begin position="25"/>
        <end position="58"/>
    </location>
</feature>
<dbReference type="Pfam" id="PF13432">
    <property type="entry name" value="TPR_16"/>
    <property type="match status" value="1"/>
</dbReference>
<dbReference type="SUPFAM" id="SSF48452">
    <property type="entry name" value="TPR-like"/>
    <property type="match status" value="2"/>
</dbReference>
<dbReference type="InterPro" id="IPR052758">
    <property type="entry name" value="SRC_co-chaperone"/>
</dbReference>
<dbReference type="SMART" id="SM00028">
    <property type="entry name" value="TPR"/>
    <property type="match status" value="3"/>
</dbReference>
<keyword evidence="3" id="KW-1185">Reference proteome</keyword>
<name>A0A5E4Q2W4_9NEOP</name>
<evidence type="ECO:0000256" key="1">
    <source>
        <dbReference type="PROSITE-ProRule" id="PRU00339"/>
    </source>
</evidence>
<dbReference type="Gene3D" id="1.25.40.10">
    <property type="entry name" value="Tetratricopeptide repeat domain"/>
    <property type="match status" value="2"/>
</dbReference>
<dbReference type="PANTHER" id="PTHR44200">
    <property type="entry name" value="DNAJ HOMOLOG SUBFAMILY C MEMBER 7"/>
    <property type="match status" value="1"/>
</dbReference>
<protein>
    <submittedName>
        <fullName evidence="2">Uncharacterized protein</fullName>
    </submittedName>
</protein>
<gene>
    <name evidence="2" type="ORF">LSINAPIS_LOCUS4438</name>
</gene>
<evidence type="ECO:0000313" key="3">
    <source>
        <dbReference type="Proteomes" id="UP000324832"/>
    </source>
</evidence>
<dbReference type="Proteomes" id="UP000324832">
    <property type="component" value="Unassembled WGS sequence"/>
</dbReference>
<dbReference type="AlphaFoldDB" id="A0A5E4Q2W4"/>
<dbReference type="EMBL" id="FZQP02001127">
    <property type="protein sequence ID" value="VVC91880.1"/>
    <property type="molecule type" value="Genomic_DNA"/>
</dbReference>
<dbReference type="PROSITE" id="PS50005">
    <property type="entry name" value="TPR"/>
    <property type="match status" value="1"/>
</dbReference>
<sequence length="233" mass="26134">MAEPEVVDLDLTIDDLVPKSPERIAEEKKESGNHLYKFKNYTGALAMYEEAIKLCPENASYYGNRSACDLTGGEQAVKKAAELGGADCASNEKRALESLRKLHDDAQKALESGDYRRVVFCNEAFKMGRWQQALNLYNEALKIDKTNRKVNAKLYFNKATVCAKLNQTQEAANACTAALELDENYVKAILRRAKCYTELDIDPNVVFQSFFRGSGFDFQGTPYTGNVFNFQFG</sequence>
<dbReference type="InterPro" id="IPR019734">
    <property type="entry name" value="TPR_rpt"/>
</dbReference>
<keyword evidence="1" id="KW-0802">TPR repeat</keyword>
<reference evidence="2 3" key="1">
    <citation type="submission" date="2017-07" db="EMBL/GenBank/DDBJ databases">
        <authorList>
            <person name="Talla V."/>
            <person name="Backstrom N."/>
        </authorList>
    </citation>
    <scope>NUCLEOTIDE SEQUENCE [LARGE SCALE GENOMIC DNA]</scope>
</reference>
<accession>A0A5E4Q2W4</accession>
<evidence type="ECO:0000313" key="2">
    <source>
        <dbReference type="EMBL" id="VVC91880.1"/>
    </source>
</evidence>
<proteinExistence type="predicted"/>